<proteinExistence type="predicted"/>
<dbReference type="Gene3D" id="1.10.8.1060">
    <property type="entry name" value="Corynebacterium glutamicum thioredoxin-dependent arsenate reductase, N-terminal domain"/>
    <property type="match status" value="1"/>
</dbReference>
<keyword evidence="2" id="KW-1185">Reference proteome</keyword>
<sequence>MAAEINEEVAVQEIVDRLAEKFPMLPRERVTEVVREVHSSMDAAPVRDFVPVLVERGAKDRLKPEAKALSTAG</sequence>
<protein>
    <submittedName>
        <fullName evidence="1">Three-helix bundle dimerization domain-containing protein</fullName>
    </submittedName>
</protein>
<organism evidence="1 2">
    <name type="scientific">Microbacterium alkaliflavum</name>
    <dbReference type="NCBI Taxonomy" id="3248839"/>
    <lineage>
        <taxon>Bacteria</taxon>
        <taxon>Bacillati</taxon>
        <taxon>Actinomycetota</taxon>
        <taxon>Actinomycetes</taxon>
        <taxon>Micrococcales</taxon>
        <taxon>Microbacteriaceae</taxon>
        <taxon>Microbacterium</taxon>
    </lineage>
</organism>
<reference evidence="1 2" key="1">
    <citation type="submission" date="2024-09" db="EMBL/GenBank/DDBJ databases">
        <authorList>
            <person name="Pan X."/>
        </authorList>
    </citation>
    <scope>NUCLEOTIDE SEQUENCE [LARGE SCALE GENOMIC DNA]</scope>
    <source>
        <strain evidence="1 2">B2969</strain>
    </source>
</reference>
<evidence type="ECO:0000313" key="1">
    <source>
        <dbReference type="EMBL" id="MFH8249525.1"/>
    </source>
</evidence>
<gene>
    <name evidence="1" type="ORF">ACH3VR_04060</name>
</gene>
<dbReference type="RefSeq" id="WP_396639459.1">
    <property type="nucleotide sequence ID" value="NZ_JBIQWL010000001.1"/>
</dbReference>
<dbReference type="NCBIfam" id="NF046112">
    <property type="entry name" value="MSMEG_6209_Nter"/>
    <property type="match status" value="1"/>
</dbReference>
<dbReference type="Proteomes" id="UP001610861">
    <property type="component" value="Unassembled WGS sequence"/>
</dbReference>
<name>A0ABW7Q493_9MICO</name>
<dbReference type="EMBL" id="JBIQWL010000001">
    <property type="protein sequence ID" value="MFH8249525.1"/>
    <property type="molecule type" value="Genomic_DNA"/>
</dbReference>
<evidence type="ECO:0000313" key="2">
    <source>
        <dbReference type="Proteomes" id="UP001610861"/>
    </source>
</evidence>
<accession>A0ABW7Q493</accession>
<comment type="caution">
    <text evidence="1">The sequence shown here is derived from an EMBL/GenBank/DDBJ whole genome shotgun (WGS) entry which is preliminary data.</text>
</comment>